<proteinExistence type="predicted"/>
<keyword evidence="6" id="KW-1185">Reference proteome</keyword>
<dbReference type="PANTHER" id="PTHR13495:SF0">
    <property type="entry name" value="PSME3-INTERACTING PROTEIN"/>
    <property type="match status" value="1"/>
</dbReference>
<dbReference type="PANTHER" id="PTHR13495">
    <property type="entry name" value="NEFA-INTERACTING NUCLEAR PROTEIN NIP30"/>
    <property type="match status" value="1"/>
</dbReference>
<sequence>MDGDIPSISSGSVGSRFVSQADIEKAKATRDEQWRAAYARLGQEPPPRPQEDADYDGRSLYEKLQSQKNAKQEEWEEKTKLSNQFRSLEEDEVLFLDSVMEEKRAQERARQDQDGEQVKDFKE</sequence>
<evidence type="ECO:0000256" key="2">
    <source>
        <dbReference type="ARBA" id="ARBA00023242"/>
    </source>
</evidence>
<feature type="region of interest" description="Disordered" evidence="3">
    <location>
        <begin position="1"/>
        <end position="76"/>
    </location>
</feature>
<dbReference type="EMBL" id="MU129002">
    <property type="protein sequence ID" value="KAF9511291.1"/>
    <property type="molecule type" value="Genomic_DNA"/>
</dbReference>
<evidence type="ECO:0000259" key="4">
    <source>
        <dbReference type="Pfam" id="PF10187"/>
    </source>
</evidence>
<dbReference type="Proteomes" id="UP000886523">
    <property type="component" value="Unassembled WGS sequence"/>
</dbReference>
<evidence type="ECO:0000256" key="3">
    <source>
        <dbReference type="SAM" id="MobiDB-lite"/>
    </source>
</evidence>
<comment type="caution">
    <text evidence="5">The sequence shown here is derived from an EMBL/GenBank/DDBJ whole genome shotgun (WGS) entry which is preliminary data.</text>
</comment>
<accession>A0A9P6AUW4</accession>
<dbReference type="Pfam" id="PF10187">
    <property type="entry name" value="FAM192A_Fyv6_N"/>
    <property type="match status" value="1"/>
</dbReference>
<gene>
    <name evidence="5" type="ORF">BS47DRAFT_1299056</name>
</gene>
<organism evidence="5 6">
    <name type="scientific">Hydnum rufescens UP504</name>
    <dbReference type="NCBI Taxonomy" id="1448309"/>
    <lineage>
        <taxon>Eukaryota</taxon>
        <taxon>Fungi</taxon>
        <taxon>Dikarya</taxon>
        <taxon>Basidiomycota</taxon>
        <taxon>Agaricomycotina</taxon>
        <taxon>Agaricomycetes</taxon>
        <taxon>Cantharellales</taxon>
        <taxon>Hydnaceae</taxon>
        <taxon>Hydnum</taxon>
    </lineage>
</organism>
<feature type="compositionally biased region" description="Basic and acidic residues" evidence="3">
    <location>
        <begin position="49"/>
        <end position="61"/>
    </location>
</feature>
<name>A0A9P6AUW4_9AGAM</name>
<reference evidence="5" key="1">
    <citation type="journal article" date="2020" name="Nat. Commun.">
        <title>Large-scale genome sequencing of mycorrhizal fungi provides insights into the early evolution of symbiotic traits.</title>
        <authorList>
            <person name="Miyauchi S."/>
            <person name="Kiss E."/>
            <person name="Kuo A."/>
            <person name="Drula E."/>
            <person name="Kohler A."/>
            <person name="Sanchez-Garcia M."/>
            <person name="Morin E."/>
            <person name="Andreopoulos B."/>
            <person name="Barry K.W."/>
            <person name="Bonito G."/>
            <person name="Buee M."/>
            <person name="Carver A."/>
            <person name="Chen C."/>
            <person name="Cichocki N."/>
            <person name="Clum A."/>
            <person name="Culley D."/>
            <person name="Crous P.W."/>
            <person name="Fauchery L."/>
            <person name="Girlanda M."/>
            <person name="Hayes R.D."/>
            <person name="Keri Z."/>
            <person name="LaButti K."/>
            <person name="Lipzen A."/>
            <person name="Lombard V."/>
            <person name="Magnuson J."/>
            <person name="Maillard F."/>
            <person name="Murat C."/>
            <person name="Nolan M."/>
            <person name="Ohm R.A."/>
            <person name="Pangilinan J."/>
            <person name="Pereira M.F."/>
            <person name="Perotto S."/>
            <person name="Peter M."/>
            <person name="Pfister S."/>
            <person name="Riley R."/>
            <person name="Sitrit Y."/>
            <person name="Stielow J.B."/>
            <person name="Szollosi G."/>
            <person name="Zifcakova L."/>
            <person name="Stursova M."/>
            <person name="Spatafora J.W."/>
            <person name="Tedersoo L."/>
            <person name="Vaario L.M."/>
            <person name="Yamada A."/>
            <person name="Yan M."/>
            <person name="Wang P."/>
            <person name="Xu J."/>
            <person name="Bruns T."/>
            <person name="Baldrian P."/>
            <person name="Vilgalys R."/>
            <person name="Dunand C."/>
            <person name="Henrissat B."/>
            <person name="Grigoriev I.V."/>
            <person name="Hibbett D."/>
            <person name="Nagy L.G."/>
            <person name="Martin F.M."/>
        </authorList>
    </citation>
    <scope>NUCLEOTIDE SEQUENCE</scope>
    <source>
        <strain evidence="5">UP504</strain>
    </source>
</reference>
<dbReference type="AlphaFoldDB" id="A0A9P6AUW4"/>
<feature type="domain" description="FAM192A/Fyv6 N-terminal" evidence="4">
    <location>
        <begin position="17"/>
        <end position="122"/>
    </location>
</feature>
<evidence type="ECO:0000256" key="1">
    <source>
        <dbReference type="ARBA" id="ARBA00004123"/>
    </source>
</evidence>
<dbReference type="InterPro" id="IPR039845">
    <property type="entry name" value="FAM192A"/>
</dbReference>
<keyword evidence="2" id="KW-0539">Nucleus</keyword>
<dbReference type="OrthoDB" id="75720at2759"/>
<dbReference type="InterPro" id="IPR019331">
    <property type="entry name" value="FAM192A/Fyv6_N"/>
</dbReference>
<feature type="region of interest" description="Disordered" evidence="3">
    <location>
        <begin position="103"/>
        <end position="123"/>
    </location>
</feature>
<comment type="subcellular location">
    <subcellularLocation>
        <location evidence="1">Nucleus</location>
    </subcellularLocation>
</comment>
<protein>
    <recommendedName>
        <fullName evidence="4">FAM192A/Fyv6 N-terminal domain-containing protein</fullName>
    </recommendedName>
</protein>
<dbReference type="GO" id="GO:0005634">
    <property type="term" value="C:nucleus"/>
    <property type="evidence" value="ECO:0007669"/>
    <property type="project" value="UniProtKB-SubCell"/>
</dbReference>
<evidence type="ECO:0000313" key="6">
    <source>
        <dbReference type="Proteomes" id="UP000886523"/>
    </source>
</evidence>
<feature type="compositionally biased region" description="Basic and acidic residues" evidence="3">
    <location>
        <begin position="22"/>
        <end position="34"/>
    </location>
</feature>
<evidence type="ECO:0000313" key="5">
    <source>
        <dbReference type="EMBL" id="KAF9511291.1"/>
    </source>
</evidence>